<keyword evidence="3 6" id="KW-0812">Transmembrane</keyword>
<reference evidence="9" key="2">
    <citation type="submission" date="2023-07" db="EMBL/GenBank/DDBJ databases">
        <title>Shewanella mangrovi sp. nov., an acetaldehyde- degrading bacterium isolated from mangrove sediment.</title>
        <authorList>
            <person name="Liu Y."/>
        </authorList>
    </citation>
    <scope>NUCLEOTIDE SEQUENCE [LARGE SCALE GENOMIC DNA]</scope>
    <source>
        <strain evidence="9">C32</strain>
    </source>
</reference>
<accession>A0ABT2FFM4</accession>
<evidence type="ECO:0000256" key="2">
    <source>
        <dbReference type="ARBA" id="ARBA00022475"/>
    </source>
</evidence>
<evidence type="ECO:0000313" key="9">
    <source>
        <dbReference type="Proteomes" id="UP001201549"/>
    </source>
</evidence>
<dbReference type="PANTHER" id="PTHR36115:SF10">
    <property type="entry name" value="RDD DOMAIN-CONTAINING PROTEIN"/>
    <property type="match status" value="1"/>
</dbReference>
<keyword evidence="2" id="KW-1003">Cell membrane</keyword>
<dbReference type="EMBL" id="JAKOGG010000001">
    <property type="protein sequence ID" value="MCS4555039.1"/>
    <property type="molecule type" value="Genomic_DNA"/>
</dbReference>
<evidence type="ECO:0000256" key="5">
    <source>
        <dbReference type="ARBA" id="ARBA00023136"/>
    </source>
</evidence>
<comment type="subcellular location">
    <subcellularLocation>
        <location evidence="1">Cell membrane</location>
        <topology evidence="1">Multi-pass membrane protein</topology>
    </subcellularLocation>
</comment>
<keyword evidence="5 6" id="KW-0472">Membrane</keyword>
<name>A0ABT2FFM4_9GAMM</name>
<keyword evidence="9" id="KW-1185">Reference proteome</keyword>
<feature type="transmembrane region" description="Helical" evidence="6">
    <location>
        <begin position="30"/>
        <end position="54"/>
    </location>
</feature>
<comment type="caution">
    <text evidence="8">The sequence shown here is derived from an EMBL/GenBank/DDBJ whole genome shotgun (WGS) entry which is preliminary data.</text>
</comment>
<dbReference type="PANTHER" id="PTHR36115">
    <property type="entry name" value="PROLINE-RICH ANTIGEN HOMOLOG-RELATED"/>
    <property type="match status" value="1"/>
</dbReference>
<dbReference type="Pfam" id="PF06271">
    <property type="entry name" value="RDD"/>
    <property type="match status" value="1"/>
</dbReference>
<reference evidence="8 9" key="1">
    <citation type="submission" date="2022-02" db="EMBL/GenBank/DDBJ databases">
        <authorList>
            <person name="Zhuang L."/>
        </authorList>
    </citation>
    <scope>NUCLEOTIDE SEQUENCE [LARGE SCALE GENOMIC DNA]</scope>
    <source>
        <strain evidence="8 9">C32</strain>
    </source>
</reference>
<dbReference type="Proteomes" id="UP001201549">
    <property type="component" value="Unassembled WGS sequence"/>
</dbReference>
<evidence type="ECO:0000256" key="1">
    <source>
        <dbReference type="ARBA" id="ARBA00004651"/>
    </source>
</evidence>
<sequence>MKVTAKPNYQLAGLPRAGFMPRLGAAIYDVLLACGVYALAGMLGLALIAMLQHWGWLTLAPQAELAVALQQTPVVHGVYQLWLLLCVVSFYSYFWSRSGQTLGMKAWRLRVQHPNGQNLSPITAVARCFWSLLGLGNLLLLVSRQQLALQDRLGNTEVVQLPK</sequence>
<evidence type="ECO:0000256" key="4">
    <source>
        <dbReference type="ARBA" id="ARBA00022989"/>
    </source>
</evidence>
<organism evidence="8 9">
    <name type="scientific">Shewanella electrica</name>
    <dbReference type="NCBI Taxonomy" id="515560"/>
    <lineage>
        <taxon>Bacteria</taxon>
        <taxon>Pseudomonadati</taxon>
        <taxon>Pseudomonadota</taxon>
        <taxon>Gammaproteobacteria</taxon>
        <taxon>Alteromonadales</taxon>
        <taxon>Shewanellaceae</taxon>
        <taxon>Shewanella</taxon>
    </lineage>
</organism>
<gene>
    <name evidence="8" type="ORF">L9G74_01145</name>
</gene>
<feature type="transmembrane region" description="Helical" evidence="6">
    <location>
        <begin position="74"/>
        <end position="95"/>
    </location>
</feature>
<evidence type="ECO:0000256" key="6">
    <source>
        <dbReference type="SAM" id="Phobius"/>
    </source>
</evidence>
<feature type="domain" description="RDD" evidence="7">
    <location>
        <begin position="17"/>
        <end position="152"/>
    </location>
</feature>
<evidence type="ECO:0000313" key="8">
    <source>
        <dbReference type="EMBL" id="MCS4555039.1"/>
    </source>
</evidence>
<protein>
    <submittedName>
        <fullName evidence="8">RDD family protein</fullName>
    </submittedName>
</protein>
<dbReference type="RefSeq" id="WP_238894429.1">
    <property type="nucleotide sequence ID" value="NZ_JAKOGG010000001.1"/>
</dbReference>
<dbReference type="InterPro" id="IPR051791">
    <property type="entry name" value="Pra-immunoreactive"/>
</dbReference>
<proteinExistence type="predicted"/>
<keyword evidence="4 6" id="KW-1133">Transmembrane helix</keyword>
<evidence type="ECO:0000259" key="7">
    <source>
        <dbReference type="Pfam" id="PF06271"/>
    </source>
</evidence>
<evidence type="ECO:0000256" key="3">
    <source>
        <dbReference type="ARBA" id="ARBA00022692"/>
    </source>
</evidence>
<dbReference type="InterPro" id="IPR010432">
    <property type="entry name" value="RDD"/>
</dbReference>